<protein>
    <submittedName>
        <fullName evidence="1">Uncharacterized protein</fullName>
    </submittedName>
</protein>
<proteinExistence type="predicted"/>
<reference evidence="1 2" key="1">
    <citation type="submission" date="2018-12" db="EMBL/GenBank/DDBJ databases">
        <authorList>
            <person name="Criscuolo A."/>
        </authorList>
    </citation>
    <scope>NUCLEOTIDE SEQUENCE [LARGE SCALE GENOMIC DNA]</scope>
    <source>
        <strain evidence="1">ACIP1116241</strain>
    </source>
</reference>
<evidence type="ECO:0000313" key="1">
    <source>
        <dbReference type="EMBL" id="VDS08847.1"/>
    </source>
</evidence>
<dbReference type="AlphaFoldDB" id="A0A447IMW3"/>
<evidence type="ECO:0000313" key="2">
    <source>
        <dbReference type="Proteomes" id="UP000270743"/>
    </source>
</evidence>
<dbReference type="OrthoDB" id="8101392at2"/>
<dbReference type="Proteomes" id="UP000270743">
    <property type="component" value="Unassembled WGS sequence"/>
</dbReference>
<name>A0A447IMW3_9RHOB</name>
<accession>A0A447IMW3</accession>
<dbReference type="RefSeq" id="WP_126154504.1">
    <property type="nucleotide sequence ID" value="NZ_UZWE01000030.1"/>
</dbReference>
<gene>
    <name evidence="1" type="ORF">PARHAE_02032</name>
</gene>
<keyword evidence="2" id="KW-1185">Reference proteome</keyword>
<dbReference type="EMBL" id="UZWE01000030">
    <property type="protein sequence ID" value="VDS08847.1"/>
    <property type="molecule type" value="Genomic_DNA"/>
</dbReference>
<dbReference type="InterPro" id="IPR045384">
    <property type="entry name" value="DUF6527"/>
</dbReference>
<sequence>MRAQIIDDISELRELRIAGSIQFVERADGSVGGLHFVCPCGCGNESYLPLRGTGHSHEWDWDGNWDAPTLTPSIFNTGMPCRWHGWLRAGEWQSC</sequence>
<dbReference type="Pfam" id="PF20137">
    <property type="entry name" value="BubE"/>
    <property type="match status" value="1"/>
</dbReference>
<organism evidence="1 2">
    <name type="scientific">Paracoccus haematequi</name>
    <dbReference type="NCBI Taxonomy" id="2491866"/>
    <lineage>
        <taxon>Bacteria</taxon>
        <taxon>Pseudomonadati</taxon>
        <taxon>Pseudomonadota</taxon>
        <taxon>Alphaproteobacteria</taxon>
        <taxon>Rhodobacterales</taxon>
        <taxon>Paracoccaceae</taxon>
        <taxon>Paracoccus</taxon>
    </lineage>
</organism>